<keyword evidence="6" id="KW-0560">Oxidoreductase</keyword>
<keyword evidence="7" id="KW-0186">Copper</keyword>
<dbReference type="Proteomes" id="UP000077266">
    <property type="component" value="Unassembled WGS sequence"/>
</dbReference>
<dbReference type="STRING" id="1314781.A0A165NAP3"/>
<evidence type="ECO:0000256" key="8">
    <source>
        <dbReference type="ARBA" id="ARBA00023033"/>
    </source>
</evidence>
<dbReference type="OrthoDB" id="2019572at2759"/>
<dbReference type="InterPro" id="IPR054497">
    <property type="entry name" value="LPMO_AA14"/>
</dbReference>
<feature type="chain" id="PRO_5007862965" evidence="13">
    <location>
        <begin position="20"/>
        <end position="294"/>
    </location>
</feature>
<sequence>MLSMRSLATAVLLATTAYAHIAPWGAGMYCKNGLSNTDQPNNNEVVNPLYNLTQDGWWEGDAHASTYRFMHGQCRNFPPPAGEFLNLPAGGSFTVEMAGNRGQTTLSFGGQFTSEWPDGNQHPEYENGTWNNSCIVSPNLHAKNHDDVAGSAFAIAYKSDINQVTINDLVVFTVADHTPWKRVQQFQVPRDLPACPSGGCTCAWGWVPNNCGQPNHYMAPWKCQVTNVQSTAKPLASPQAAAWCENNAGACVKGAKKMIIWHQQEGNTVNTDGQPAQADGQARSPGAQNDIFRA</sequence>
<accession>A0A165NAP3</accession>
<keyword evidence="9" id="KW-1015">Disulfide bond</keyword>
<comment type="cofactor">
    <cofactor evidence="1">
        <name>Cu(2+)</name>
        <dbReference type="ChEBI" id="CHEBI:29036"/>
    </cofactor>
</comment>
<gene>
    <name evidence="14" type="ORF">EXIGLDRAFT_795961</name>
</gene>
<comment type="subcellular location">
    <subcellularLocation>
        <location evidence="2">Secreted</location>
    </subcellularLocation>
</comment>
<protein>
    <submittedName>
        <fullName evidence="14">Uncharacterized protein</fullName>
    </submittedName>
</protein>
<feature type="region of interest" description="Disordered" evidence="12">
    <location>
        <begin position="268"/>
        <end position="294"/>
    </location>
</feature>
<evidence type="ECO:0000256" key="5">
    <source>
        <dbReference type="ARBA" id="ARBA00022729"/>
    </source>
</evidence>
<proteinExistence type="inferred from homology"/>
<organism evidence="14 15">
    <name type="scientific">Exidia glandulosa HHB12029</name>
    <dbReference type="NCBI Taxonomy" id="1314781"/>
    <lineage>
        <taxon>Eukaryota</taxon>
        <taxon>Fungi</taxon>
        <taxon>Dikarya</taxon>
        <taxon>Basidiomycota</taxon>
        <taxon>Agaricomycotina</taxon>
        <taxon>Agaricomycetes</taxon>
        <taxon>Auriculariales</taxon>
        <taxon>Exidiaceae</taxon>
        <taxon>Exidia</taxon>
    </lineage>
</organism>
<dbReference type="GO" id="GO:0046872">
    <property type="term" value="F:metal ion binding"/>
    <property type="evidence" value="ECO:0007669"/>
    <property type="project" value="UniProtKB-KW"/>
</dbReference>
<evidence type="ECO:0000256" key="10">
    <source>
        <dbReference type="ARBA" id="ARBA00023180"/>
    </source>
</evidence>
<evidence type="ECO:0000256" key="2">
    <source>
        <dbReference type="ARBA" id="ARBA00004613"/>
    </source>
</evidence>
<keyword evidence="4" id="KW-0479">Metal-binding</keyword>
<evidence type="ECO:0000256" key="7">
    <source>
        <dbReference type="ARBA" id="ARBA00023008"/>
    </source>
</evidence>
<evidence type="ECO:0000256" key="3">
    <source>
        <dbReference type="ARBA" id="ARBA00022525"/>
    </source>
</evidence>
<evidence type="ECO:0000256" key="6">
    <source>
        <dbReference type="ARBA" id="ARBA00023002"/>
    </source>
</evidence>
<name>A0A165NAP3_EXIGL</name>
<keyword evidence="8" id="KW-0503">Monooxygenase</keyword>
<dbReference type="AlphaFoldDB" id="A0A165NAP3"/>
<keyword evidence="15" id="KW-1185">Reference proteome</keyword>
<evidence type="ECO:0000256" key="12">
    <source>
        <dbReference type="SAM" id="MobiDB-lite"/>
    </source>
</evidence>
<comment type="similarity">
    <text evidence="11">Belongs to the polysaccharide monooxygenase AA14 family.</text>
</comment>
<evidence type="ECO:0000313" key="15">
    <source>
        <dbReference type="Proteomes" id="UP000077266"/>
    </source>
</evidence>
<reference evidence="14 15" key="1">
    <citation type="journal article" date="2016" name="Mol. Biol. Evol.">
        <title>Comparative Genomics of Early-Diverging Mushroom-Forming Fungi Provides Insights into the Origins of Lignocellulose Decay Capabilities.</title>
        <authorList>
            <person name="Nagy L.G."/>
            <person name="Riley R."/>
            <person name="Tritt A."/>
            <person name="Adam C."/>
            <person name="Daum C."/>
            <person name="Floudas D."/>
            <person name="Sun H."/>
            <person name="Yadav J.S."/>
            <person name="Pangilinan J."/>
            <person name="Larsson K.H."/>
            <person name="Matsuura K."/>
            <person name="Barry K."/>
            <person name="Labutti K."/>
            <person name="Kuo R."/>
            <person name="Ohm R.A."/>
            <person name="Bhattacharya S.S."/>
            <person name="Shirouzu T."/>
            <person name="Yoshinaga Y."/>
            <person name="Martin F.M."/>
            <person name="Grigoriev I.V."/>
            <person name="Hibbett D.S."/>
        </authorList>
    </citation>
    <scope>NUCLEOTIDE SEQUENCE [LARGE SCALE GENOMIC DNA]</scope>
    <source>
        <strain evidence="14 15">HHB12029</strain>
    </source>
</reference>
<evidence type="ECO:0000256" key="1">
    <source>
        <dbReference type="ARBA" id="ARBA00001973"/>
    </source>
</evidence>
<dbReference type="Pfam" id="PF22810">
    <property type="entry name" value="LPMO_AA14"/>
    <property type="match status" value="1"/>
</dbReference>
<feature type="signal peptide" evidence="13">
    <location>
        <begin position="1"/>
        <end position="19"/>
    </location>
</feature>
<keyword evidence="3" id="KW-0964">Secreted</keyword>
<evidence type="ECO:0000256" key="13">
    <source>
        <dbReference type="SAM" id="SignalP"/>
    </source>
</evidence>
<dbReference type="GO" id="GO:0005576">
    <property type="term" value="C:extracellular region"/>
    <property type="evidence" value="ECO:0007669"/>
    <property type="project" value="UniProtKB-SubCell"/>
</dbReference>
<dbReference type="GO" id="GO:0004497">
    <property type="term" value="F:monooxygenase activity"/>
    <property type="evidence" value="ECO:0007669"/>
    <property type="project" value="UniProtKB-KW"/>
</dbReference>
<dbReference type="EMBL" id="KV425900">
    <property type="protein sequence ID" value="KZW00469.1"/>
    <property type="molecule type" value="Genomic_DNA"/>
</dbReference>
<keyword evidence="5 13" id="KW-0732">Signal</keyword>
<keyword evidence="10" id="KW-0325">Glycoprotein</keyword>
<evidence type="ECO:0000256" key="4">
    <source>
        <dbReference type="ARBA" id="ARBA00022723"/>
    </source>
</evidence>
<evidence type="ECO:0000256" key="9">
    <source>
        <dbReference type="ARBA" id="ARBA00023157"/>
    </source>
</evidence>
<dbReference type="InParanoid" id="A0A165NAP3"/>
<evidence type="ECO:0000313" key="14">
    <source>
        <dbReference type="EMBL" id="KZW00469.1"/>
    </source>
</evidence>
<evidence type="ECO:0000256" key="11">
    <source>
        <dbReference type="ARBA" id="ARBA00046340"/>
    </source>
</evidence>